<sequence length="216" mass="24507">MIRVKIRSWTASFRYPTFQSGYQPTLPVPPLSTIQGILSAAKGEIVSFGEIPFFGYVFISEGSGVDLERIYAVGKPETEVIKREILLDNTLYLYLPEEWGEYFRKPTYQLLLGRSSDIATVEKIEKIELEKRRNIPVGGTVVPINSGLPGLVHTLPVEFDYSTIPRRAKIVKPFVVLPFPKNSAQRKRQIYNQGELLYDSEIDIGVWVYEGLHGKV</sequence>
<dbReference type="CDD" id="cd09693">
    <property type="entry name" value="Cas5_I"/>
    <property type="match status" value="1"/>
</dbReference>
<evidence type="ECO:0000256" key="1">
    <source>
        <dbReference type="ARBA" id="ARBA00023118"/>
    </source>
</evidence>
<name>A0A7C3MBY9_ARCFL</name>
<comment type="caution">
    <text evidence="2">The sequence shown here is derived from an EMBL/GenBank/DDBJ whole genome shotgun (WGS) entry which is preliminary data.</text>
</comment>
<dbReference type="NCBIfam" id="TIGR01895">
    <property type="entry name" value="cas_Cas5t"/>
    <property type="match status" value="1"/>
</dbReference>
<dbReference type="GO" id="GO:0051607">
    <property type="term" value="P:defense response to virus"/>
    <property type="evidence" value="ECO:0007669"/>
    <property type="project" value="UniProtKB-KW"/>
</dbReference>
<proteinExistence type="predicted"/>
<accession>A0A7C3MBY9</accession>
<dbReference type="NCBIfam" id="TIGR02593">
    <property type="entry name" value="CRISPR_cas5"/>
    <property type="match status" value="1"/>
</dbReference>
<protein>
    <submittedName>
        <fullName evidence="2">Type I-B CRISPR-associated protein Cas5</fullName>
    </submittedName>
</protein>
<dbReference type="EMBL" id="DTLB01000038">
    <property type="protein sequence ID" value="HFW32653.1"/>
    <property type="molecule type" value="Genomic_DNA"/>
</dbReference>
<reference evidence="2" key="1">
    <citation type="journal article" date="2020" name="mSystems">
        <title>Genome- and Community-Level Interaction Insights into Carbon Utilization and Element Cycling Functions of Hydrothermarchaeota in Hydrothermal Sediment.</title>
        <authorList>
            <person name="Zhou Z."/>
            <person name="Liu Y."/>
            <person name="Xu W."/>
            <person name="Pan J."/>
            <person name="Luo Z.H."/>
            <person name="Li M."/>
        </authorList>
    </citation>
    <scope>NUCLEOTIDE SEQUENCE [LARGE SCALE GENOMIC DNA]</scope>
    <source>
        <strain evidence="2">SpSt-87</strain>
    </source>
</reference>
<dbReference type="InterPro" id="IPR013337">
    <property type="entry name" value="CRISPR-assoc_prot_Cas5_Tneap"/>
</dbReference>
<organism evidence="2">
    <name type="scientific">Archaeoglobus fulgidus</name>
    <dbReference type="NCBI Taxonomy" id="2234"/>
    <lineage>
        <taxon>Archaea</taxon>
        <taxon>Methanobacteriati</taxon>
        <taxon>Methanobacteriota</taxon>
        <taxon>Archaeoglobi</taxon>
        <taxon>Archaeoglobales</taxon>
        <taxon>Archaeoglobaceae</taxon>
        <taxon>Archaeoglobus</taxon>
    </lineage>
</organism>
<keyword evidence="1" id="KW-0051">Antiviral defense</keyword>
<gene>
    <name evidence="2" type="primary">cas5b</name>
    <name evidence="2" type="ORF">ENW66_06865</name>
</gene>
<evidence type="ECO:0000313" key="2">
    <source>
        <dbReference type="EMBL" id="HFW32653.1"/>
    </source>
</evidence>
<dbReference type="AlphaFoldDB" id="A0A7C3MBY9"/>
<dbReference type="InterPro" id="IPR013422">
    <property type="entry name" value="CRISPR-assoc_prot_Cas5_N"/>
</dbReference>